<dbReference type="OrthoDB" id="2922at2"/>
<dbReference type="PANTHER" id="PTHR37165:SF1">
    <property type="entry name" value="TYPE 1 ENCAPSULIN SHELL PROTEIN"/>
    <property type="match status" value="1"/>
</dbReference>
<evidence type="ECO:0000256" key="2">
    <source>
        <dbReference type="ARBA" id="ARBA00033743"/>
    </source>
</evidence>
<comment type="subcellular location">
    <subcellularLocation>
        <location evidence="1">Encapsulin nanocompartment</location>
    </subcellularLocation>
</comment>
<dbReference type="RefSeq" id="WP_129187816.1">
    <property type="nucleotide sequence ID" value="NZ_CP035491.1"/>
</dbReference>
<name>A0A4P6FNC6_9MICO</name>
<evidence type="ECO:0000256" key="4">
    <source>
        <dbReference type="ARBA" id="ARBA00050023"/>
    </source>
</evidence>
<dbReference type="EMBL" id="CP035491">
    <property type="protein sequence ID" value="QAY72008.1"/>
    <property type="molecule type" value="Genomic_DNA"/>
</dbReference>
<proteinExistence type="inferred from homology"/>
<organism evidence="5 6">
    <name type="scientific">Agromyces protaetiae</name>
    <dbReference type="NCBI Taxonomy" id="2509455"/>
    <lineage>
        <taxon>Bacteria</taxon>
        <taxon>Bacillati</taxon>
        <taxon>Actinomycetota</taxon>
        <taxon>Actinomycetes</taxon>
        <taxon>Micrococcales</taxon>
        <taxon>Microbacteriaceae</taxon>
        <taxon>Agromyces</taxon>
    </lineage>
</organism>
<dbReference type="InterPro" id="IPR051429">
    <property type="entry name" value="Encapsulin_nc"/>
</dbReference>
<dbReference type="NCBIfam" id="NF041155">
    <property type="entry name" value="encap_f1"/>
    <property type="match status" value="1"/>
</dbReference>
<dbReference type="AlphaFoldDB" id="A0A4P6FNC6"/>
<keyword evidence="6" id="KW-1185">Reference proteome</keyword>
<dbReference type="Proteomes" id="UP000291259">
    <property type="component" value="Chromosome"/>
</dbReference>
<keyword evidence="3" id="KW-1284">Encapsulin nanocompartment</keyword>
<dbReference type="Pfam" id="PF04454">
    <property type="entry name" value="Linocin_M18"/>
    <property type="match status" value="1"/>
</dbReference>
<protein>
    <recommendedName>
        <fullName evidence="4">Type 1 encapsulin shell protein</fullName>
    </recommendedName>
</protein>
<gene>
    <name evidence="5" type="ORF">ET445_00350</name>
</gene>
<comment type="similarity">
    <text evidence="2">Belongs to the encapsulin family. Family 1 subfamily.</text>
</comment>
<dbReference type="PIRSF" id="PIRSF019254">
    <property type="entry name" value="CFP29"/>
    <property type="match status" value="1"/>
</dbReference>
<evidence type="ECO:0000313" key="5">
    <source>
        <dbReference type="EMBL" id="QAY72008.1"/>
    </source>
</evidence>
<evidence type="ECO:0000313" key="6">
    <source>
        <dbReference type="Proteomes" id="UP000291259"/>
    </source>
</evidence>
<accession>A0A4P6FNC6</accession>
<dbReference type="GO" id="GO:0140737">
    <property type="term" value="C:encapsulin nanocompartment"/>
    <property type="evidence" value="ECO:0007669"/>
    <property type="project" value="UniProtKB-SubCell"/>
</dbReference>
<dbReference type="Gene3D" id="3.30.2320.10">
    <property type="entry name" value="hypothetical protein PF0899 domain"/>
    <property type="match status" value="1"/>
</dbReference>
<sequence length="269" mass="28451">MTDHLLRRLAPITSDAWDLLDDEAKDRLPVALGARKLVDFVGPKGWEHSATNLGRVGPVVSAPADRVIARARRVLPLAEVRADFTLVREELVDASRGAADVDLGPLDDAAHAIAAVENAAVFAGWEELGIVGIVPSSPHAPIRHDAGTSSYDDLVASAIATLKHSGIGGPYALALGPDDWTAVVEANEAGGYPLIRHLRDLLGGPIEWVPGLEGGVVLSQRGGDYVLEVGEDLSIGYASHTAETVDLYFEESFSFRVATPEAAVAIFLV</sequence>
<evidence type="ECO:0000256" key="3">
    <source>
        <dbReference type="ARBA" id="ARBA00033787"/>
    </source>
</evidence>
<reference evidence="5 6" key="1">
    <citation type="submission" date="2019-01" db="EMBL/GenBank/DDBJ databases">
        <title>Genome sequencing of strain FW100M-8.</title>
        <authorList>
            <person name="Heo J."/>
            <person name="Kim S.-J."/>
            <person name="Kim J.-S."/>
            <person name="Hong S.-B."/>
            <person name="Kwon S.-W."/>
        </authorList>
    </citation>
    <scope>NUCLEOTIDE SEQUENCE [LARGE SCALE GENOMIC DNA]</scope>
    <source>
        <strain evidence="5 6">FW100M-8</strain>
    </source>
</reference>
<dbReference type="InterPro" id="IPR007544">
    <property type="entry name" value="ENCAP"/>
</dbReference>
<dbReference type="Gene3D" id="3.30.2400.30">
    <property type="match status" value="1"/>
</dbReference>
<dbReference type="KEGG" id="agf:ET445_00350"/>
<evidence type="ECO:0000256" key="1">
    <source>
        <dbReference type="ARBA" id="ARBA00033738"/>
    </source>
</evidence>
<dbReference type="PANTHER" id="PTHR37165">
    <property type="entry name" value="PEPTIDASE U56 FAMILY"/>
    <property type="match status" value="1"/>
</dbReference>